<name>A0A067TKX0_GALM3</name>
<dbReference type="Proteomes" id="UP000027222">
    <property type="component" value="Unassembled WGS sequence"/>
</dbReference>
<keyword evidence="3" id="KW-1185">Reference proteome</keyword>
<dbReference type="OrthoDB" id="3244737at2759"/>
<dbReference type="HOGENOM" id="CLU_086084_0_0_1"/>
<evidence type="ECO:0000313" key="2">
    <source>
        <dbReference type="EMBL" id="KDR80554.1"/>
    </source>
</evidence>
<evidence type="ECO:0000256" key="1">
    <source>
        <dbReference type="SAM" id="Coils"/>
    </source>
</evidence>
<protein>
    <submittedName>
        <fullName evidence="2">Uncharacterized protein</fullName>
    </submittedName>
</protein>
<organism evidence="2 3">
    <name type="scientific">Galerina marginata (strain CBS 339.88)</name>
    <dbReference type="NCBI Taxonomy" id="685588"/>
    <lineage>
        <taxon>Eukaryota</taxon>
        <taxon>Fungi</taxon>
        <taxon>Dikarya</taxon>
        <taxon>Basidiomycota</taxon>
        <taxon>Agaricomycotina</taxon>
        <taxon>Agaricomycetes</taxon>
        <taxon>Agaricomycetidae</taxon>
        <taxon>Agaricales</taxon>
        <taxon>Agaricineae</taxon>
        <taxon>Strophariaceae</taxon>
        <taxon>Galerina</taxon>
    </lineage>
</organism>
<dbReference type="EMBL" id="KL142371">
    <property type="protein sequence ID" value="KDR80554.1"/>
    <property type="molecule type" value="Genomic_DNA"/>
</dbReference>
<proteinExistence type="predicted"/>
<dbReference type="AlphaFoldDB" id="A0A067TKX0"/>
<feature type="coiled-coil region" evidence="1">
    <location>
        <begin position="55"/>
        <end position="82"/>
    </location>
</feature>
<gene>
    <name evidence="2" type="ORF">GALMADRAFT_222151</name>
</gene>
<reference evidence="3" key="1">
    <citation type="journal article" date="2014" name="Proc. Natl. Acad. Sci. U.S.A.">
        <title>Extensive sampling of basidiomycete genomes demonstrates inadequacy of the white-rot/brown-rot paradigm for wood decay fungi.</title>
        <authorList>
            <person name="Riley R."/>
            <person name="Salamov A.A."/>
            <person name="Brown D.W."/>
            <person name="Nagy L.G."/>
            <person name="Floudas D."/>
            <person name="Held B.W."/>
            <person name="Levasseur A."/>
            <person name="Lombard V."/>
            <person name="Morin E."/>
            <person name="Otillar R."/>
            <person name="Lindquist E.A."/>
            <person name="Sun H."/>
            <person name="LaButti K.M."/>
            <person name="Schmutz J."/>
            <person name="Jabbour D."/>
            <person name="Luo H."/>
            <person name="Baker S.E."/>
            <person name="Pisabarro A.G."/>
            <person name="Walton J.D."/>
            <person name="Blanchette R.A."/>
            <person name="Henrissat B."/>
            <person name="Martin F."/>
            <person name="Cullen D."/>
            <person name="Hibbett D.S."/>
            <person name="Grigoriev I.V."/>
        </authorList>
    </citation>
    <scope>NUCLEOTIDE SEQUENCE [LARGE SCALE GENOMIC DNA]</scope>
    <source>
        <strain evidence="3">CBS 339.88</strain>
    </source>
</reference>
<keyword evidence="1" id="KW-0175">Coiled coil</keyword>
<accession>A0A067TKX0</accession>
<sequence length="229" mass="26254">MYGTPARRHLNPTTLQRLLEEVQTTLRSVTEFFHGGGSEDRYCIEKLDSELPEAIERCKDEIESLRQEIKKMSRRLTELITKITQNHEGLDLELKQARTTTFPPHDVARSASVDLLAATIEASLIKLSLMKARSERTFYGHQSNQNEAQERCDVAQAISTSYTVLKEDEKHLKIESNSLDQQLQEYENLLRLVEGGSGGYQQVVKDWTKVKQETDECLKDLRRLGWTGD</sequence>
<evidence type="ECO:0000313" key="3">
    <source>
        <dbReference type="Proteomes" id="UP000027222"/>
    </source>
</evidence>